<accession>A0AAD7ELU1</accession>
<evidence type="ECO:0000313" key="2">
    <source>
        <dbReference type="Proteomes" id="UP001218218"/>
    </source>
</evidence>
<proteinExistence type="predicted"/>
<dbReference type="Proteomes" id="UP001218218">
    <property type="component" value="Unassembled WGS sequence"/>
</dbReference>
<gene>
    <name evidence="1" type="ORF">DFH08DRAFT_814547</name>
</gene>
<dbReference type="AlphaFoldDB" id="A0AAD7ELU1"/>
<reference evidence="1" key="1">
    <citation type="submission" date="2023-03" db="EMBL/GenBank/DDBJ databases">
        <title>Massive genome expansion in bonnet fungi (Mycena s.s.) driven by repeated elements and novel gene families across ecological guilds.</title>
        <authorList>
            <consortium name="Lawrence Berkeley National Laboratory"/>
            <person name="Harder C.B."/>
            <person name="Miyauchi S."/>
            <person name="Viragh M."/>
            <person name="Kuo A."/>
            <person name="Thoen E."/>
            <person name="Andreopoulos B."/>
            <person name="Lu D."/>
            <person name="Skrede I."/>
            <person name="Drula E."/>
            <person name="Henrissat B."/>
            <person name="Morin E."/>
            <person name="Kohler A."/>
            <person name="Barry K."/>
            <person name="LaButti K."/>
            <person name="Morin E."/>
            <person name="Salamov A."/>
            <person name="Lipzen A."/>
            <person name="Mereny Z."/>
            <person name="Hegedus B."/>
            <person name="Baldrian P."/>
            <person name="Stursova M."/>
            <person name="Weitz H."/>
            <person name="Taylor A."/>
            <person name="Grigoriev I.V."/>
            <person name="Nagy L.G."/>
            <person name="Martin F."/>
            <person name="Kauserud H."/>
        </authorList>
    </citation>
    <scope>NUCLEOTIDE SEQUENCE</scope>
    <source>
        <strain evidence="1">CBHHK002</strain>
    </source>
</reference>
<sequence length="253" mass="28736">MPAERQNLQIQIMSAKDSGGIAVNDGPTTYNNLKIIAFTGSTFFNRGSQPYMLAGEALAYCCIPKSGVFRPRLSGCVPLLKTANHEPLARGGGRIEIPPSHYAMPNNTSPLPHPTRMDLGSEQDERLAYANPWCRRSSTRYTTDSVLRKQDYASRTLQAPVARPTRRRQRTLCLTRKARDLLSPPKLRCLPHRPDRYRVGRFGTICRVPTTFRPSTRCSPGPLRPHLRQNLRRRSNQWSLGILRRVEKQYARL</sequence>
<keyword evidence="2" id="KW-1185">Reference proteome</keyword>
<evidence type="ECO:0000313" key="1">
    <source>
        <dbReference type="EMBL" id="KAJ7333432.1"/>
    </source>
</evidence>
<dbReference type="EMBL" id="JARIHO010000034">
    <property type="protein sequence ID" value="KAJ7333432.1"/>
    <property type="molecule type" value="Genomic_DNA"/>
</dbReference>
<protein>
    <submittedName>
        <fullName evidence="1">Uncharacterized protein</fullName>
    </submittedName>
</protein>
<name>A0AAD7ELU1_9AGAR</name>
<comment type="caution">
    <text evidence="1">The sequence shown here is derived from an EMBL/GenBank/DDBJ whole genome shotgun (WGS) entry which is preliminary data.</text>
</comment>
<organism evidence="1 2">
    <name type="scientific">Mycena albidolilacea</name>
    <dbReference type="NCBI Taxonomy" id="1033008"/>
    <lineage>
        <taxon>Eukaryota</taxon>
        <taxon>Fungi</taxon>
        <taxon>Dikarya</taxon>
        <taxon>Basidiomycota</taxon>
        <taxon>Agaricomycotina</taxon>
        <taxon>Agaricomycetes</taxon>
        <taxon>Agaricomycetidae</taxon>
        <taxon>Agaricales</taxon>
        <taxon>Marasmiineae</taxon>
        <taxon>Mycenaceae</taxon>
        <taxon>Mycena</taxon>
    </lineage>
</organism>